<keyword evidence="2" id="KW-1185">Reference proteome</keyword>
<accession>A0A498LK26</accession>
<evidence type="ECO:0000313" key="2">
    <source>
        <dbReference type="Proteomes" id="UP000290572"/>
    </source>
</evidence>
<sequence>MARYTGEEALQMVLDSEEEFTFSSEEDCNSDDERLHFEERIDPAEDIPTSCYDEKQHQNGPVVTMYQFQELT</sequence>
<gene>
    <name evidence="1" type="ORF">ROHU_011505</name>
</gene>
<dbReference type="AlphaFoldDB" id="A0A498LK26"/>
<organism evidence="1 2">
    <name type="scientific">Labeo rohita</name>
    <name type="common">Indian major carp</name>
    <name type="synonym">Cyprinus rohita</name>
    <dbReference type="NCBI Taxonomy" id="84645"/>
    <lineage>
        <taxon>Eukaryota</taxon>
        <taxon>Metazoa</taxon>
        <taxon>Chordata</taxon>
        <taxon>Craniata</taxon>
        <taxon>Vertebrata</taxon>
        <taxon>Euteleostomi</taxon>
        <taxon>Actinopterygii</taxon>
        <taxon>Neopterygii</taxon>
        <taxon>Teleostei</taxon>
        <taxon>Ostariophysi</taxon>
        <taxon>Cypriniformes</taxon>
        <taxon>Cyprinidae</taxon>
        <taxon>Labeoninae</taxon>
        <taxon>Labeonini</taxon>
        <taxon>Labeo</taxon>
    </lineage>
</organism>
<dbReference type="EMBL" id="QBIY01013308">
    <property type="protein sequence ID" value="RXN08580.1"/>
    <property type="molecule type" value="Genomic_DNA"/>
</dbReference>
<evidence type="ECO:0000313" key="1">
    <source>
        <dbReference type="EMBL" id="RXN08580.1"/>
    </source>
</evidence>
<name>A0A498LK26_LABRO</name>
<proteinExistence type="predicted"/>
<comment type="caution">
    <text evidence="1">The sequence shown here is derived from an EMBL/GenBank/DDBJ whole genome shotgun (WGS) entry which is preliminary data.</text>
</comment>
<dbReference type="Proteomes" id="UP000290572">
    <property type="component" value="Unassembled WGS sequence"/>
</dbReference>
<reference evidence="1 2" key="1">
    <citation type="submission" date="2018-03" db="EMBL/GenBank/DDBJ databases">
        <title>Draft genome sequence of Rohu Carp (Labeo rohita).</title>
        <authorList>
            <person name="Das P."/>
            <person name="Kushwaha B."/>
            <person name="Joshi C.G."/>
            <person name="Kumar D."/>
            <person name="Nagpure N.S."/>
            <person name="Sahoo L."/>
            <person name="Das S.P."/>
            <person name="Bit A."/>
            <person name="Patnaik S."/>
            <person name="Meher P.K."/>
            <person name="Jayasankar P."/>
            <person name="Koringa P.G."/>
            <person name="Patel N.V."/>
            <person name="Hinsu A.T."/>
            <person name="Kumar R."/>
            <person name="Pandey M."/>
            <person name="Agarwal S."/>
            <person name="Srivastava S."/>
            <person name="Singh M."/>
            <person name="Iquebal M.A."/>
            <person name="Jaiswal S."/>
            <person name="Angadi U.B."/>
            <person name="Kumar N."/>
            <person name="Raza M."/>
            <person name="Shah T.M."/>
            <person name="Rai A."/>
            <person name="Jena J.K."/>
        </authorList>
    </citation>
    <scope>NUCLEOTIDE SEQUENCE [LARGE SCALE GENOMIC DNA]</scope>
    <source>
        <strain evidence="1">DASCIFA01</strain>
        <tissue evidence="1">Testis</tissue>
    </source>
</reference>
<dbReference type="STRING" id="84645.A0A498LK26"/>
<protein>
    <submittedName>
        <fullName evidence="1">PiggyBac transposable element-derived 4-like protein</fullName>
    </submittedName>
</protein>